<dbReference type="Pfam" id="PF01624">
    <property type="entry name" value="MutS_I"/>
    <property type="match status" value="1"/>
</dbReference>
<dbReference type="InterPro" id="IPR036678">
    <property type="entry name" value="MutS_con_dom_sf"/>
</dbReference>
<evidence type="ECO:0000313" key="13">
    <source>
        <dbReference type="EMBL" id="RMY49186.1"/>
    </source>
</evidence>
<dbReference type="SUPFAM" id="SSF55271">
    <property type="entry name" value="DNA repair protein MutS, domain I"/>
    <property type="match status" value="1"/>
</dbReference>
<feature type="compositionally biased region" description="Polar residues" evidence="10">
    <location>
        <begin position="143"/>
        <end position="165"/>
    </location>
</feature>
<evidence type="ECO:0000259" key="11">
    <source>
        <dbReference type="SMART" id="SM00533"/>
    </source>
</evidence>
<dbReference type="InterPro" id="IPR000432">
    <property type="entry name" value="DNA_mismatch_repair_MutS_C"/>
</dbReference>
<dbReference type="InterPro" id="IPR036187">
    <property type="entry name" value="DNA_mismatch_repair_MutS_sf"/>
</dbReference>
<feature type="compositionally biased region" description="Acidic residues" evidence="10">
    <location>
        <begin position="212"/>
        <end position="229"/>
    </location>
</feature>
<dbReference type="GO" id="GO:0030983">
    <property type="term" value="F:mismatched DNA binding"/>
    <property type="evidence" value="ECO:0007669"/>
    <property type="project" value="InterPro"/>
</dbReference>
<feature type="domain" description="DNA mismatch repair proteins mutS family" evidence="12">
    <location>
        <begin position="933"/>
        <end position="1000"/>
    </location>
</feature>
<dbReference type="SUPFAM" id="SSF48334">
    <property type="entry name" value="DNA repair protein MutS, domain III"/>
    <property type="match status" value="1"/>
</dbReference>
<keyword evidence="4" id="KW-0227">DNA damage</keyword>
<dbReference type="OrthoDB" id="121051at2759"/>
<feature type="compositionally biased region" description="Basic residues" evidence="10">
    <location>
        <begin position="237"/>
        <end position="246"/>
    </location>
</feature>
<keyword evidence="3" id="KW-0547">Nucleotide-binding</keyword>
<gene>
    <name evidence="13" type="ORF">D0865_07638</name>
</gene>
<dbReference type="PANTHER" id="PTHR11361">
    <property type="entry name" value="DNA MISMATCH REPAIR PROTEIN MUTS FAMILY MEMBER"/>
    <property type="match status" value="1"/>
</dbReference>
<evidence type="ECO:0000256" key="1">
    <source>
        <dbReference type="ARBA" id="ARBA00004123"/>
    </source>
</evidence>
<feature type="region of interest" description="Disordered" evidence="10">
    <location>
        <begin position="1"/>
        <end position="184"/>
    </location>
</feature>
<evidence type="ECO:0000256" key="10">
    <source>
        <dbReference type="SAM" id="MobiDB-lite"/>
    </source>
</evidence>
<keyword evidence="8" id="KW-0539">Nucleus</keyword>
<feature type="region of interest" description="Disordered" evidence="10">
    <location>
        <begin position="212"/>
        <end position="251"/>
    </location>
</feature>
<dbReference type="Gene3D" id="3.40.1170.10">
    <property type="entry name" value="DNA repair protein MutS, domain I"/>
    <property type="match status" value="1"/>
</dbReference>
<evidence type="ECO:0000256" key="4">
    <source>
        <dbReference type="ARBA" id="ARBA00022763"/>
    </source>
</evidence>
<feature type="compositionally biased region" description="Basic and acidic residues" evidence="10">
    <location>
        <begin position="102"/>
        <end position="127"/>
    </location>
</feature>
<feature type="domain" description="DNA mismatch repair protein MutS core" evidence="11">
    <location>
        <begin position="599"/>
        <end position="916"/>
    </location>
</feature>
<comment type="subcellular location">
    <subcellularLocation>
        <location evidence="1">Nucleus</location>
    </subcellularLocation>
</comment>
<dbReference type="GO" id="GO:0006312">
    <property type="term" value="P:mitotic recombination"/>
    <property type="evidence" value="ECO:0007669"/>
    <property type="project" value="TreeGrafter"/>
</dbReference>
<dbReference type="AlphaFoldDB" id="A0A3M7CBU6"/>
<dbReference type="EMBL" id="QWIN01000610">
    <property type="protein sequence ID" value="RMY49186.1"/>
    <property type="molecule type" value="Genomic_DNA"/>
</dbReference>
<dbReference type="GO" id="GO:0140664">
    <property type="term" value="F:ATP-dependent DNA damage sensor activity"/>
    <property type="evidence" value="ECO:0007669"/>
    <property type="project" value="InterPro"/>
</dbReference>
<accession>A0A3M7CBU6</accession>
<dbReference type="FunFam" id="3.40.1170.10:FF:000006">
    <property type="entry name" value="DNA mismatch repair protein"/>
    <property type="match status" value="1"/>
</dbReference>
<keyword evidence="5" id="KW-0067">ATP-binding</keyword>
<keyword evidence="7" id="KW-0234">DNA repair</keyword>
<keyword evidence="6" id="KW-0238">DNA-binding</keyword>
<dbReference type="SMART" id="SM00534">
    <property type="entry name" value="MUTSac"/>
    <property type="match status" value="1"/>
</dbReference>
<dbReference type="PANTHER" id="PTHR11361:SF122">
    <property type="entry name" value="DNA MISMATCH REPAIR PROTEIN MSH3"/>
    <property type="match status" value="1"/>
</dbReference>
<evidence type="ECO:0000256" key="3">
    <source>
        <dbReference type="ARBA" id="ARBA00022741"/>
    </source>
</evidence>
<dbReference type="FunFam" id="3.30.420.110:FF:000008">
    <property type="entry name" value="DNA mismatch repair protein"/>
    <property type="match status" value="1"/>
</dbReference>
<evidence type="ECO:0000313" key="14">
    <source>
        <dbReference type="Proteomes" id="UP000270230"/>
    </source>
</evidence>
<evidence type="ECO:0000259" key="12">
    <source>
        <dbReference type="SMART" id="SM00534"/>
    </source>
</evidence>
<dbReference type="FunFam" id="1.10.1420.10:FF:000004">
    <property type="entry name" value="DNA mismatch repair protein Msh3"/>
    <property type="match status" value="1"/>
</dbReference>
<dbReference type="InterPro" id="IPR007696">
    <property type="entry name" value="DNA_mismatch_repair_MutS_core"/>
</dbReference>
<dbReference type="InterPro" id="IPR045076">
    <property type="entry name" value="MutS"/>
</dbReference>
<dbReference type="GO" id="GO:0005634">
    <property type="term" value="C:nucleus"/>
    <property type="evidence" value="ECO:0007669"/>
    <property type="project" value="UniProtKB-SubCell"/>
</dbReference>
<name>A0A3M7CBU6_HORWE</name>
<reference evidence="13 14" key="1">
    <citation type="journal article" date="2018" name="BMC Genomics">
        <title>Genomic evidence for intraspecific hybridization in a clonal and extremely halotolerant yeast.</title>
        <authorList>
            <person name="Gostincar C."/>
            <person name="Stajich J.E."/>
            <person name="Zupancic J."/>
            <person name="Zalar P."/>
            <person name="Gunde-Cimerman N."/>
        </authorList>
    </citation>
    <scope>NUCLEOTIDE SEQUENCE [LARGE SCALE GENOMIC DNA]</scope>
    <source>
        <strain evidence="13 14">EXF-151</strain>
    </source>
</reference>
<dbReference type="SMART" id="SM00533">
    <property type="entry name" value="MUTSd"/>
    <property type="match status" value="1"/>
</dbReference>
<dbReference type="Pfam" id="PF00488">
    <property type="entry name" value="MutS_V"/>
    <property type="match status" value="1"/>
</dbReference>
<evidence type="ECO:0000256" key="5">
    <source>
        <dbReference type="ARBA" id="ARBA00022840"/>
    </source>
</evidence>
<comment type="similarity">
    <text evidence="2">Belongs to the DNA mismatch repair MutS family. MSH3 subfamily.</text>
</comment>
<dbReference type="Gene3D" id="1.10.1420.10">
    <property type="match status" value="2"/>
</dbReference>
<evidence type="ECO:0000256" key="9">
    <source>
        <dbReference type="ARBA" id="ARBA00029792"/>
    </source>
</evidence>
<comment type="caution">
    <text evidence="13">The sequence shown here is derived from an EMBL/GenBank/DDBJ whole genome shotgun (WGS) entry which is preliminary data.</text>
</comment>
<feature type="compositionally biased region" description="Polar residues" evidence="10">
    <location>
        <begin position="46"/>
        <end position="64"/>
    </location>
</feature>
<dbReference type="InterPro" id="IPR027417">
    <property type="entry name" value="P-loop_NTPase"/>
</dbReference>
<sequence length="1000" mass="111443">MVSQRSPSLSQPPSSSASTQKKQQSISSFFSAKPTAAAKPKPLQRNPPSNLQPESLQRNETLESNELFVSDKEDEEEDVLPRRGSARLKRVLEDEEDSEDLPDPKRFRHAVEEKHEEAVKEDPEPKSPRRTSALPKTAEHINGSGQTKTTGRTSKYAFSSSSAIPSQPDEEDEQDDEETRKIKAKLHQKFVKRLGKPDSIADIKRRNHFINEETEEAEDGAEQDEEADATPDPPPKAKGRKAPAPKKAKDNLTPLERQVLEIKKKHPDTLLVVEVGYKFRFFGEDARIAARELSIVCIPGKFRFDEHPSEAHIDRFASASFPTHRLHVHVKRLVSSGHKVGVVRQLETAALKAAGDNRNKAFERGLTNLYTKGTYIDDQEGLDGPTAAPEGGAPATGHLLCLTETRPRGWGSDEKVQIGLVAVQPSTGDIIYDDFEDGWMRSELETRLLHIAPCEFLIVGDVSKATEKLVQHLSGSKVNVFGDKARVERVEKPKTMAAQAYSHITKFYADQLKTEDNKPAASQVESSQENGTLLDKVHKLSENATICLSAMITHLSDYGLQHVFDLTKYFQSFSARSHMLLNGNTLTSLEVYRNQTDAGERGSLFWTLDRTQTRFGQRLLRKWVGRPLLDKARLDERIAAVEELRESQASANVDRIKHLLGKTRSDLEKSLIRIYYKKCTRPELLSVLQTLQMIAQEYAHVTSPEDTGFSSSMIQEAICSLHRISDDVVQYLDRINAQAAKDDDKYSFFRDEHETDDITNHKVGIVSVEHDLNEFRTVAAEKLKKKRVDYVTVAGIEYLIELENTQLKNLPASWAKISGTKKVSRYHAPEVMKLTRERDQQKEALANACDSAFQSLLDEIGGKYQAFRDCVQSLALLDCLLSLASVASQPGYCKPTFTDEIGISIEGGRHPMVEQLLLDSFVPNDIQLSSAATSALLITGPNMGGKSSYVRSVALIAIMAQIGSYVPASSATLGLLDAVFTRMGAFDNMLKGESTFMVEL</sequence>
<protein>
    <recommendedName>
        <fullName evidence="9">MutS protein homolog 3</fullName>
    </recommendedName>
</protein>
<evidence type="ECO:0000256" key="2">
    <source>
        <dbReference type="ARBA" id="ARBA00007094"/>
    </source>
</evidence>
<feature type="compositionally biased region" description="Acidic residues" evidence="10">
    <location>
        <begin position="168"/>
        <end position="177"/>
    </location>
</feature>
<proteinExistence type="inferred from homology"/>
<dbReference type="Gene3D" id="3.40.50.300">
    <property type="entry name" value="P-loop containing nucleotide triphosphate hydrolases"/>
    <property type="match status" value="1"/>
</dbReference>
<feature type="compositionally biased region" description="Low complexity" evidence="10">
    <location>
        <begin position="1"/>
        <end position="41"/>
    </location>
</feature>
<dbReference type="InterPro" id="IPR007695">
    <property type="entry name" value="DNA_mismatch_repair_MutS-lik_N"/>
</dbReference>
<dbReference type="Gene3D" id="3.30.420.110">
    <property type="entry name" value="MutS, connector domain"/>
    <property type="match status" value="1"/>
</dbReference>
<dbReference type="Pfam" id="PF05192">
    <property type="entry name" value="MutS_III"/>
    <property type="match status" value="1"/>
</dbReference>
<evidence type="ECO:0000256" key="7">
    <source>
        <dbReference type="ARBA" id="ARBA00023204"/>
    </source>
</evidence>
<feature type="non-terminal residue" evidence="13">
    <location>
        <position position="1000"/>
    </location>
</feature>
<dbReference type="GO" id="GO:0005524">
    <property type="term" value="F:ATP binding"/>
    <property type="evidence" value="ECO:0007669"/>
    <property type="project" value="UniProtKB-KW"/>
</dbReference>
<dbReference type="Pfam" id="PF05188">
    <property type="entry name" value="MutS_II"/>
    <property type="match status" value="1"/>
</dbReference>
<evidence type="ECO:0000256" key="8">
    <source>
        <dbReference type="ARBA" id="ARBA00023242"/>
    </source>
</evidence>
<organism evidence="13 14">
    <name type="scientific">Hortaea werneckii</name>
    <name type="common">Black yeast</name>
    <name type="synonym">Cladosporium werneckii</name>
    <dbReference type="NCBI Taxonomy" id="91943"/>
    <lineage>
        <taxon>Eukaryota</taxon>
        <taxon>Fungi</taxon>
        <taxon>Dikarya</taxon>
        <taxon>Ascomycota</taxon>
        <taxon>Pezizomycotina</taxon>
        <taxon>Dothideomycetes</taxon>
        <taxon>Dothideomycetidae</taxon>
        <taxon>Mycosphaerellales</taxon>
        <taxon>Teratosphaeriaceae</taxon>
        <taxon>Hortaea</taxon>
    </lineage>
</organism>
<dbReference type="InterPro" id="IPR016151">
    <property type="entry name" value="DNA_mismatch_repair_MutS_N"/>
</dbReference>
<dbReference type="Proteomes" id="UP000270230">
    <property type="component" value="Unassembled WGS sequence"/>
</dbReference>
<dbReference type="SUPFAM" id="SSF52540">
    <property type="entry name" value="P-loop containing nucleoside triphosphate hydrolases"/>
    <property type="match status" value="1"/>
</dbReference>
<dbReference type="InterPro" id="IPR007860">
    <property type="entry name" value="DNA_mmatch_repair_MutS_con_dom"/>
</dbReference>
<dbReference type="GO" id="GO:0006298">
    <property type="term" value="P:mismatch repair"/>
    <property type="evidence" value="ECO:0007669"/>
    <property type="project" value="InterPro"/>
</dbReference>
<evidence type="ECO:0000256" key="6">
    <source>
        <dbReference type="ARBA" id="ARBA00023125"/>
    </source>
</evidence>